<evidence type="ECO:0000313" key="1">
    <source>
        <dbReference type="EMBL" id="GAH84529.1"/>
    </source>
</evidence>
<gene>
    <name evidence="1" type="ORF">S03H2_57862</name>
</gene>
<reference evidence="1" key="1">
    <citation type="journal article" date="2014" name="Front. Microbiol.">
        <title>High frequency of phylogenetically diverse reductive dehalogenase-homologous genes in deep subseafloor sedimentary metagenomes.</title>
        <authorList>
            <person name="Kawai M."/>
            <person name="Futagami T."/>
            <person name="Toyoda A."/>
            <person name="Takaki Y."/>
            <person name="Nishi S."/>
            <person name="Hori S."/>
            <person name="Arai W."/>
            <person name="Tsubouchi T."/>
            <person name="Morono Y."/>
            <person name="Uchiyama I."/>
            <person name="Ito T."/>
            <person name="Fujiyama A."/>
            <person name="Inagaki F."/>
            <person name="Takami H."/>
        </authorList>
    </citation>
    <scope>NUCLEOTIDE SEQUENCE</scope>
    <source>
        <strain evidence="1">Expedition CK06-06</strain>
    </source>
</reference>
<dbReference type="EMBL" id="BARU01037103">
    <property type="protein sequence ID" value="GAH84529.1"/>
    <property type="molecule type" value="Genomic_DNA"/>
</dbReference>
<sequence>EHNLIYRPMLELRDGGAIYTYEGKNVVIRGNFARDIAAVYDDYGTCAYYLDERSENCLVENNLSVNIGWPSHNHKAKNNTIRNNIFINTFDAETRLEFNMSSDYVFEKNVVYTTGPLIIRNREAITTFRNNVIFSEKGQVNCHKLQDYEAIATYPLEATHGNVLSDPLLVNYEQGIVRLALDSPVLKLGIKPVDVSAAGRR</sequence>
<comment type="caution">
    <text evidence="1">The sequence shown here is derived from an EMBL/GenBank/DDBJ whole genome shotgun (WGS) entry which is preliminary data.</text>
</comment>
<dbReference type="SUPFAM" id="SSF51126">
    <property type="entry name" value="Pectin lyase-like"/>
    <property type="match status" value="1"/>
</dbReference>
<dbReference type="PANTHER" id="PTHR36453">
    <property type="entry name" value="SECRETED PROTEIN-RELATED"/>
    <property type="match status" value="1"/>
</dbReference>
<proteinExistence type="predicted"/>
<feature type="non-terminal residue" evidence="1">
    <location>
        <position position="1"/>
    </location>
</feature>
<dbReference type="InterPro" id="IPR012334">
    <property type="entry name" value="Pectin_lyas_fold"/>
</dbReference>
<evidence type="ECO:0008006" key="2">
    <source>
        <dbReference type="Google" id="ProtNLM"/>
    </source>
</evidence>
<dbReference type="Gene3D" id="2.160.20.10">
    <property type="entry name" value="Single-stranded right-handed beta-helix, Pectin lyase-like"/>
    <property type="match status" value="1"/>
</dbReference>
<organism evidence="1">
    <name type="scientific">marine sediment metagenome</name>
    <dbReference type="NCBI Taxonomy" id="412755"/>
    <lineage>
        <taxon>unclassified sequences</taxon>
        <taxon>metagenomes</taxon>
        <taxon>ecological metagenomes</taxon>
    </lineage>
</organism>
<name>X1K2P4_9ZZZZ</name>
<dbReference type="PANTHER" id="PTHR36453:SF1">
    <property type="entry name" value="RIGHT HANDED BETA HELIX DOMAIN-CONTAINING PROTEIN"/>
    <property type="match status" value="1"/>
</dbReference>
<dbReference type="AlphaFoldDB" id="X1K2P4"/>
<dbReference type="InterPro" id="IPR011050">
    <property type="entry name" value="Pectin_lyase_fold/virulence"/>
</dbReference>
<protein>
    <recommendedName>
        <fullName evidence="2">Right handed beta helix domain-containing protein</fullName>
    </recommendedName>
</protein>
<accession>X1K2P4</accession>